<feature type="compositionally biased region" description="Low complexity" evidence="7">
    <location>
        <begin position="387"/>
        <end position="404"/>
    </location>
</feature>
<dbReference type="RefSeq" id="WP_101440428.1">
    <property type="nucleotide sequence ID" value="NZ_PJMY01000003.1"/>
</dbReference>
<feature type="compositionally biased region" description="Low complexity" evidence="7">
    <location>
        <begin position="329"/>
        <end position="347"/>
    </location>
</feature>
<keyword evidence="6 8" id="KW-0472">Membrane</keyword>
<gene>
    <name evidence="10" type="ORF">ATK30_8753</name>
</gene>
<dbReference type="SUPFAM" id="SSF48317">
    <property type="entry name" value="Acid phosphatase/Vanadium-dependent haloperoxidase"/>
    <property type="match status" value="1"/>
</dbReference>
<dbReference type="OrthoDB" id="5243958at2"/>
<keyword evidence="11" id="KW-1185">Reference proteome</keyword>
<feature type="transmembrane region" description="Helical" evidence="8">
    <location>
        <begin position="160"/>
        <end position="179"/>
    </location>
</feature>
<dbReference type="InterPro" id="IPR000326">
    <property type="entry name" value="PAP2/HPO"/>
</dbReference>
<dbReference type="PANTHER" id="PTHR14969:SF62">
    <property type="entry name" value="DECAPRENYLPHOSPHORYL-5-PHOSPHORIBOSE PHOSPHATASE RV3807C-RELATED"/>
    <property type="match status" value="1"/>
</dbReference>
<evidence type="ECO:0000313" key="10">
    <source>
        <dbReference type="EMBL" id="PKV97753.1"/>
    </source>
</evidence>
<sequence length="451" mass="46897">MATAAGASSSETYDAITHFGLAMPGWVQALVLAYTSYGLVLVAPFFAWLWWRARQTGSPERMASALLVPAATVVAYALSEIVKAFVHEQRPCRGLPPGAIVGTCPPPGDWSFPSNHSTIAAAVALGGAFAWRKGAPWLAAFAATMGVSRVFVGAHYPHDVLIGLALGAGMALLLQRYALAPAAELVRRFAGKVPFGLLGMAPEGADAVRSDARAARPGRDGAASLPDGAPVRASRPPRAPRPADRDTGAPPTRRVDLPGAAGQPAPPARRVDLPQAHDASGQPARPQPDSPQARGTSAPPPRRRNSQPVGTAAPRQRSADGPVPGPQNSRPIRPAAPRPGAADSPASRRQHSQPMPQPRSAEAPPQNQPRPPAQPPARGPVQPPARPARSPQARPASPPQARTAGPPPPRPSNQAQAGPPPEVSPGDRPSRRTPGASRPTPPGRRNARRNG</sequence>
<organism evidence="10 11">
    <name type="scientific">Amycolatopsis echigonensis</name>
    <dbReference type="NCBI Taxonomy" id="2576905"/>
    <lineage>
        <taxon>Bacteria</taxon>
        <taxon>Bacillati</taxon>
        <taxon>Actinomycetota</taxon>
        <taxon>Actinomycetes</taxon>
        <taxon>Pseudonocardiales</taxon>
        <taxon>Pseudonocardiaceae</taxon>
        <taxon>Amycolatopsis</taxon>
    </lineage>
</organism>
<dbReference type="GO" id="GO:0005886">
    <property type="term" value="C:plasma membrane"/>
    <property type="evidence" value="ECO:0007669"/>
    <property type="project" value="UniProtKB-SubCell"/>
</dbReference>
<feature type="transmembrane region" description="Helical" evidence="8">
    <location>
        <begin position="137"/>
        <end position="154"/>
    </location>
</feature>
<feature type="compositionally biased region" description="Basic and acidic residues" evidence="7">
    <location>
        <begin position="209"/>
        <end position="219"/>
    </location>
</feature>
<evidence type="ECO:0000256" key="7">
    <source>
        <dbReference type="SAM" id="MobiDB-lite"/>
    </source>
</evidence>
<protein>
    <submittedName>
        <fullName evidence="10">Membrane-associated phospholipid phosphatase</fullName>
    </submittedName>
</protein>
<dbReference type="Pfam" id="PF01569">
    <property type="entry name" value="PAP2"/>
    <property type="match status" value="1"/>
</dbReference>
<dbReference type="SMART" id="SM00014">
    <property type="entry name" value="acidPPc"/>
    <property type="match status" value="1"/>
</dbReference>
<feature type="transmembrane region" description="Helical" evidence="8">
    <location>
        <begin position="31"/>
        <end position="51"/>
    </location>
</feature>
<dbReference type="Gene3D" id="1.20.144.10">
    <property type="entry name" value="Phosphatidic acid phosphatase type 2/haloperoxidase"/>
    <property type="match status" value="1"/>
</dbReference>
<evidence type="ECO:0000256" key="2">
    <source>
        <dbReference type="ARBA" id="ARBA00022475"/>
    </source>
</evidence>
<feature type="domain" description="Phosphatidic acid phosphatase type 2/haloperoxidase" evidence="9">
    <location>
        <begin position="62"/>
        <end position="175"/>
    </location>
</feature>
<accession>A0A2N3WV69</accession>
<evidence type="ECO:0000313" key="11">
    <source>
        <dbReference type="Proteomes" id="UP000233750"/>
    </source>
</evidence>
<keyword evidence="3 8" id="KW-0812">Transmembrane</keyword>
<comment type="caution">
    <text evidence="10">The sequence shown here is derived from an EMBL/GenBank/DDBJ whole genome shotgun (WGS) entry which is preliminary data.</text>
</comment>
<dbReference type="PANTHER" id="PTHR14969">
    <property type="entry name" value="SPHINGOSINE-1-PHOSPHATE PHOSPHOHYDROLASE"/>
    <property type="match status" value="1"/>
</dbReference>
<evidence type="ECO:0000259" key="9">
    <source>
        <dbReference type="SMART" id="SM00014"/>
    </source>
</evidence>
<proteinExistence type="predicted"/>
<evidence type="ECO:0000256" key="4">
    <source>
        <dbReference type="ARBA" id="ARBA00022801"/>
    </source>
</evidence>
<evidence type="ECO:0000256" key="1">
    <source>
        <dbReference type="ARBA" id="ARBA00004651"/>
    </source>
</evidence>
<evidence type="ECO:0000256" key="8">
    <source>
        <dbReference type="SAM" id="Phobius"/>
    </source>
</evidence>
<name>A0A2N3WV69_9PSEU</name>
<reference evidence="10 11" key="1">
    <citation type="submission" date="2017-12" db="EMBL/GenBank/DDBJ databases">
        <title>Sequencing the genomes of 1000 Actinobacteria strains.</title>
        <authorList>
            <person name="Klenk H.-P."/>
        </authorList>
    </citation>
    <scope>NUCLEOTIDE SEQUENCE [LARGE SCALE GENOMIC DNA]</scope>
    <source>
        <strain evidence="10 11">DSM 45165</strain>
    </source>
</reference>
<feature type="compositionally biased region" description="Pro residues" evidence="7">
    <location>
        <begin position="366"/>
        <end position="386"/>
    </location>
</feature>
<dbReference type="EMBL" id="PJMY01000003">
    <property type="protein sequence ID" value="PKV97753.1"/>
    <property type="molecule type" value="Genomic_DNA"/>
</dbReference>
<dbReference type="GO" id="GO:0016787">
    <property type="term" value="F:hydrolase activity"/>
    <property type="evidence" value="ECO:0007669"/>
    <property type="project" value="UniProtKB-KW"/>
</dbReference>
<comment type="subcellular location">
    <subcellularLocation>
        <location evidence="1">Cell membrane</location>
        <topology evidence="1">Multi-pass membrane protein</topology>
    </subcellularLocation>
</comment>
<evidence type="ECO:0000256" key="6">
    <source>
        <dbReference type="ARBA" id="ARBA00023136"/>
    </source>
</evidence>
<dbReference type="InterPro" id="IPR036938">
    <property type="entry name" value="PAP2/HPO_sf"/>
</dbReference>
<dbReference type="Proteomes" id="UP000233750">
    <property type="component" value="Unassembled WGS sequence"/>
</dbReference>
<dbReference type="AlphaFoldDB" id="A0A2N3WV69"/>
<feature type="region of interest" description="Disordered" evidence="7">
    <location>
        <begin position="209"/>
        <end position="451"/>
    </location>
</feature>
<feature type="transmembrane region" description="Helical" evidence="8">
    <location>
        <begin position="63"/>
        <end position="86"/>
    </location>
</feature>
<keyword evidence="2" id="KW-1003">Cell membrane</keyword>
<keyword evidence="5 8" id="KW-1133">Transmembrane helix</keyword>
<evidence type="ECO:0000256" key="5">
    <source>
        <dbReference type="ARBA" id="ARBA00022989"/>
    </source>
</evidence>
<keyword evidence="4" id="KW-0378">Hydrolase</keyword>
<evidence type="ECO:0000256" key="3">
    <source>
        <dbReference type="ARBA" id="ARBA00022692"/>
    </source>
</evidence>
<feature type="compositionally biased region" description="Low complexity" evidence="7">
    <location>
        <begin position="220"/>
        <end position="236"/>
    </location>
</feature>